<name>A0ABP0UDK1_9BRYO</name>
<keyword evidence="2" id="KW-0812">Transmembrane</keyword>
<evidence type="ECO:0000256" key="1">
    <source>
        <dbReference type="SAM" id="MobiDB-lite"/>
    </source>
</evidence>
<sequence length="426" mass="47696">MCSPGLVVADDDCSRMRKVVVVDRSNCNHVQLAALSSHRELICCNNKIAASPPTSSSFYVLLFFIMKWLLRIMGFLLFIAKWFLIWFFTCFLRWCLYAIHKGFSRYGGFLISLAFLGSGSMQQATGITKETGRLTYYNVDEVNSSAERWNPEPTRPSRRSRDHHHHMQQKPKASSVHKHHATPQSPLLAVILEDHLKSICEDNSSSDIQDRERLVYEYTKIVAPHVSAFQLGEIVVPLRDTRQLVTFLKSKLRDTCRWQPIMSSEIQIATICHLILNLGLSSDNNDDASADDVDALPSESNTSCSLIVELSDAGVGSSASCNSSNNYGTACKNENNSSNSNIIQHAMIYMAAAKAAGRLHLVLVGHKVDDFSGSSEFRSMYNPPVTQREKQEWQAWNSAHLRALKESVVETAQQLLTVTPIAAQVW</sequence>
<evidence type="ECO:0000313" key="3">
    <source>
        <dbReference type="EMBL" id="CAK9219486.1"/>
    </source>
</evidence>
<organism evidence="3 4">
    <name type="scientific">Sphagnum troendelagicum</name>
    <dbReference type="NCBI Taxonomy" id="128251"/>
    <lineage>
        <taxon>Eukaryota</taxon>
        <taxon>Viridiplantae</taxon>
        <taxon>Streptophyta</taxon>
        <taxon>Embryophyta</taxon>
        <taxon>Bryophyta</taxon>
        <taxon>Sphagnophytina</taxon>
        <taxon>Sphagnopsida</taxon>
        <taxon>Sphagnales</taxon>
        <taxon>Sphagnaceae</taxon>
        <taxon>Sphagnum</taxon>
    </lineage>
</organism>
<dbReference type="Proteomes" id="UP001497512">
    <property type="component" value="Chromosome 3"/>
</dbReference>
<reference evidence="3" key="1">
    <citation type="submission" date="2024-02" db="EMBL/GenBank/DDBJ databases">
        <authorList>
            <consortium name="ELIXIR-Norway"/>
            <consortium name="Elixir Norway"/>
        </authorList>
    </citation>
    <scope>NUCLEOTIDE SEQUENCE</scope>
</reference>
<evidence type="ECO:0000256" key="2">
    <source>
        <dbReference type="SAM" id="Phobius"/>
    </source>
</evidence>
<feature type="region of interest" description="Disordered" evidence="1">
    <location>
        <begin position="146"/>
        <end position="179"/>
    </location>
</feature>
<proteinExistence type="predicted"/>
<gene>
    <name evidence="3" type="ORF">CSSPTR1EN2_LOCUS14555</name>
</gene>
<feature type="compositionally biased region" description="Basic residues" evidence="1">
    <location>
        <begin position="156"/>
        <end position="179"/>
    </location>
</feature>
<evidence type="ECO:0000313" key="4">
    <source>
        <dbReference type="Proteomes" id="UP001497512"/>
    </source>
</evidence>
<feature type="transmembrane region" description="Helical" evidence="2">
    <location>
        <begin position="68"/>
        <end position="91"/>
    </location>
</feature>
<protein>
    <submittedName>
        <fullName evidence="3">Uncharacterized protein</fullName>
    </submittedName>
</protein>
<keyword evidence="4" id="KW-1185">Reference proteome</keyword>
<dbReference type="EMBL" id="OZ019895">
    <property type="protein sequence ID" value="CAK9219486.1"/>
    <property type="molecule type" value="Genomic_DNA"/>
</dbReference>
<feature type="transmembrane region" description="Helical" evidence="2">
    <location>
        <begin position="103"/>
        <end position="121"/>
    </location>
</feature>
<accession>A0ABP0UDK1</accession>
<keyword evidence="2" id="KW-0472">Membrane</keyword>
<keyword evidence="2" id="KW-1133">Transmembrane helix</keyword>